<dbReference type="EMBL" id="GGEC01068693">
    <property type="protein sequence ID" value="MBX49177.1"/>
    <property type="molecule type" value="Transcribed_RNA"/>
</dbReference>
<name>A0A2P2P375_RHIMU</name>
<protein>
    <submittedName>
        <fullName evidence="1">Uncharacterized protein</fullName>
    </submittedName>
</protein>
<dbReference type="AlphaFoldDB" id="A0A2P2P375"/>
<organism evidence="1">
    <name type="scientific">Rhizophora mucronata</name>
    <name type="common">Asiatic mangrove</name>
    <dbReference type="NCBI Taxonomy" id="61149"/>
    <lineage>
        <taxon>Eukaryota</taxon>
        <taxon>Viridiplantae</taxon>
        <taxon>Streptophyta</taxon>
        <taxon>Embryophyta</taxon>
        <taxon>Tracheophyta</taxon>
        <taxon>Spermatophyta</taxon>
        <taxon>Magnoliopsida</taxon>
        <taxon>eudicotyledons</taxon>
        <taxon>Gunneridae</taxon>
        <taxon>Pentapetalae</taxon>
        <taxon>rosids</taxon>
        <taxon>fabids</taxon>
        <taxon>Malpighiales</taxon>
        <taxon>Rhizophoraceae</taxon>
        <taxon>Rhizophora</taxon>
    </lineage>
</organism>
<accession>A0A2P2P375</accession>
<sequence length="21" mass="2344">MGTKTNSACLQSNSIFLFFFS</sequence>
<evidence type="ECO:0000313" key="1">
    <source>
        <dbReference type="EMBL" id="MBX49177.1"/>
    </source>
</evidence>
<reference evidence="1" key="1">
    <citation type="submission" date="2018-02" db="EMBL/GenBank/DDBJ databases">
        <title>Rhizophora mucronata_Transcriptome.</title>
        <authorList>
            <person name="Meera S.P."/>
            <person name="Sreeshan A."/>
            <person name="Augustine A."/>
        </authorList>
    </citation>
    <scope>NUCLEOTIDE SEQUENCE</scope>
    <source>
        <tissue evidence="1">Leaf</tissue>
    </source>
</reference>
<proteinExistence type="predicted"/>